<dbReference type="EMBL" id="JARBDR010000328">
    <property type="protein sequence ID" value="KAJ8316448.1"/>
    <property type="molecule type" value="Genomic_DNA"/>
</dbReference>
<comment type="caution">
    <text evidence="2">The sequence shown here is derived from an EMBL/GenBank/DDBJ whole genome shotgun (WGS) entry which is preliminary data.</text>
</comment>
<sequence length="121" mass="14133">MIVICMFLTGNSDTTSHTNTIELYGPSKETALYPLPNHDDNPSYGTYEKNMDDLSDDYRNYEDEDIKRVFLPPPGYNSISYTPNKMDSPDMDHRQTYIPDDYLDDQPPSQWRYEGNYSLKK</sequence>
<dbReference type="Proteomes" id="UP001217089">
    <property type="component" value="Unassembled WGS sequence"/>
</dbReference>
<reference evidence="2 3" key="1">
    <citation type="submission" date="2022-12" db="EMBL/GenBank/DDBJ databases">
        <title>Chromosome-level genome of Tegillarca granosa.</title>
        <authorList>
            <person name="Kim J."/>
        </authorList>
    </citation>
    <scope>NUCLEOTIDE SEQUENCE [LARGE SCALE GENOMIC DNA]</scope>
    <source>
        <strain evidence="2">Teg-2019</strain>
        <tissue evidence="2">Adductor muscle</tissue>
    </source>
</reference>
<name>A0ABQ9FGJ0_TEGGR</name>
<keyword evidence="3" id="KW-1185">Reference proteome</keyword>
<gene>
    <name evidence="2" type="ORF">KUTeg_006462</name>
</gene>
<feature type="region of interest" description="Disordered" evidence="1">
    <location>
        <begin position="78"/>
        <end position="121"/>
    </location>
</feature>
<proteinExistence type="predicted"/>
<protein>
    <submittedName>
        <fullName evidence="2">Uncharacterized protein</fullName>
    </submittedName>
</protein>
<evidence type="ECO:0000313" key="2">
    <source>
        <dbReference type="EMBL" id="KAJ8316448.1"/>
    </source>
</evidence>
<organism evidence="2 3">
    <name type="scientific">Tegillarca granosa</name>
    <name type="common">Malaysian cockle</name>
    <name type="synonym">Anadara granosa</name>
    <dbReference type="NCBI Taxonomy" id="220873"/>
    <lineage>
        <taxon>Eukaryota</taxon>
        <taxon>Metazoa</taxon>
        <taxon>Spiralia</taxon>
        <taxon>Lophotrochozoa</taxon>
        <taxon>Mollusca</taxon>
        <taxon>Bivalvia</taxon>
        <taxon>Autobranchia</taxon>
        <taxon>Pteriomorphia</taxon>
        <taxon>Arcoida</taxon>
        <taxon>Arcoidea</taxon>
        <taxon>Arcidae</taxon>
        <taxon>Tegillarca</taxon>
    </lineage>
</organism>
<accession>A0ABQ9FGJ0</accession>
<evidence type="ECO:0000313" key="3">
    <source>
        <dbReference type="Proteomes" id="UP001217089"/>
    </source>
</evidence>
<evidence type="ECO:0000256" key="1">
    <source>
        <dbReference type="SAM" id="MobiDB-lite"/>
    </source>
</evidence>